<proteinExistence type="predicted"/>
<organism evidence="3 4">
    <name type="scientific">Pedobacter albus</name>
    <dbReference type="NCBI Taxonomy" id="3113905"/>
    <lineage>
        <taxon>Bacteria</taxon>
        <taxon>Pseudomonadati</taxon>
        <taxon>Bacteroidota</taxon>
        <taxon>Sphingobacteriia</taxon>
        <taxon>Sphingobacteriales</taxon>
        <taxon>Sphingobacteriaceae</taxon>
        <taxon>Pedobacter</taxon>
    </lineage>
</organism>
<dbReference type="Gene3D" id="3.40.50.1820">
    <property type="entry name" value="alpha/beta hydrolase"/>
    <property type="match status" value="1"/>
</dbReference>
<evidence type="ECO:0000313" key="4">
    <source>
        <dbReference type="Proteomes" id="UP001336835"/>
    </source>
</evidence>
<evidence type="ECO:0000256" key="1">
    <source>
        <dbReference type="ARBA" id="ARBA00022801"/>
    </source>
</evidence>
<evidence type="ECO:0000313" key="3">
    <source>
        <dbReference type="EMBL" id="MEE1946029.1"/>
    </source>
</evidence>
<reference evidence="3 4" key="1">
    <citation type="submission" date="2024-01" db="EMBL/GenBank/DDBJ databases">
        <title>Pedobacter sp. nov., isolated from fresh soil.</title>
        <authorList>
            <person name="Le N.T.T."/>
        </authorList>
    </citation>
    <scope>NUCLEOTIDE SEQUENCE [LARGE SCALE GENOMIC DNA]</scope>
    <source>
        <strain evidence="3 4">KR3-3</strain>
    </source>
</reference>
<dbReference type="GO" id="GO:0016787">
    <property type="term" value="F:hydrolase activity"/>
    <property type="evidence" value="ECO:0007669"/>
    <property type="project" value="UniProtKB-KW"/>
</dbReference>
<dbReference type="EC" id="3.4.-.-" evidence="3"/>
<protein>
    <submittedName>
        <fullName evidence="3">S9 family peptidase</fullName>
        <ecNumber evidence="3">3.4.-.-</ecNumber>
    </submittedName>
</protein>
<dbReference type="PANTHER" id="PTHR42776:SF27">
    <property type="entry name" value="DIPEPTIDYL PEPTIDASE FAMILY MEMBER 6"/>
    <property type="match status" value="1"/>
</dbReference>
<dbReference type="InterPro" id="IPR011042">
    <property type="entry name" value="6-blade_b-propeller_TolB-like"/>
</dbReference>
<keyword evidence="1 3" id="KW-0378">Hydrolase</keyword>
<dbReference type="InterPro" id="IPR001375">
    <property type="entry name" value="Peptidase_S9_cat"/>
</dbReference>
<dbReference type="SUPFAM" id="SSF53474">
    <property type="entry name" value="alpha/beta-Hydrolases"/>
    <property type="match status" value="1"/>
</dbReference>
<comment type="caution">
    <text evidence="3">The sequence shown here is derived from an EMBL/GenBank/DDBJ whole genome shotgun (WGS) entry which is preliminary data.</text>
</comment>
<dbReference type="Pfam" id="PF00326">
    <property type="entry name" value="Peptidase_S9"/>
    <property type="match status" value="1"/>
</dbReference>
<dbReference type="PANTHER" id="PTHR42776">
    <property type="entry name" value="SERINE PEPTIDASE S9 FAMILY MEMBER"/>
    <property type="match status" value="1"/>
</dbReference>
<feature type="domain" description="Peptidase S9 prolyl oligopeptidase catalytic" evidence="2">
    <location>
        <begin position="416"/>
        <end position="629"/>
    </location>
</feature>
<accession>A0ABU7IA21</accession>
<dbReference type="Gene3D" id="2.120.10.30">
    <property type="entry name" value="TolB, C-terminal domain"/>
    <property type="match status" value="1"/>
</dbReference>
<dbReference type="EMBL" id="JAZDQT010000002">
    <property type="protein sequence ID" value="MEE1946029.1"/>
    <property type="molecule type" value="Genomic_DNA"/>
</dbReference>
<evidence type="ECO:0000259" key="2">
    <source>
        <dbReference type="Pfam" id="PF00326"/>
    </source>
</evidence>
<gene>
    <name evidence="3" type="ORF">VRU48_12985</name>
</gene>
<dbReference type="Proteomes" id="UP001336835">
    <property type="component" value="Unassembled WGS sequence"/>
</dbReference>
<name>A0ABU7IA21_9SPHI</name>
<dbReference type="RefSeq" id="WP_330108345.1">
    <property type="nucleotide sequence ID" value="NZ_JAZDQT010000002.1"/>
</dbReference>
<dbReference type="InterPro" id="IPR029058">
    <property type="entry name" value="AB_hydrolase_fold"/>
</dbReference>
<sequence>MTLAKRYILLVLGTLLLACNRGNKVPEIPVNDFFKSQDRATYRISPDGKSLSYLKLQDKKQNLFVEDIATGKVVQLTHLHEKNISFYSWVSNNELIYYKEKHGDRFQSDLFIINKQGKNERQLSSNEKTRMRVLDDQLMDDKYLLILSNQRDSTVSDVYRLNVRDGKMEMAAQNPGNITKWITDSKGRLRMATSSDGVNEKLLYRENEGQEFKTILTNNFKTTLFPVAFAEDKPNTVYAISDVNRNNSALVELDCLTGKEKSVLFSNDTLNVVDAQYSKRKGKMAYVVCETWKKEKHYLDNDAKVLYQKLDKLLAKAEVRVIDRDKSEDVFVLRTFTDRNPGSYYLYIASSGTLKKLSDINSSIKEEEMCEMKPISFTSRDGLKLNGYLTLPLNSTAKNLPVVVIPHNGPGQRNTWGFNAEVQFFANRGYAVLQINYRGSSGYGKNFYAAGFKQWGGKIQDDIDDGVQWLIQKKIANPQRIAIYGSGFGGYIALNAAIKSPKLYKCAASNTGVLNLFSYLSTIPPFFRSNLQMYYEIIGNPDTDVDYMRQASPIFHAEKVNIPIFITQNTKDPRISASDAIRFVKELKKRNVPVTYFEREDLPFGMGREESRQKTYAALESFLENNLKKK</sequence>
<dbReference type="PROSITE" id="PS51257">
    <property type="entry name" value="PROKAR_LIPOPROTEIN"/>
    <property type="match status" value="1"/>
</dbReference>
<dbReference type="SUPFAM" id="SSF69304">
    <property type="entry name" value="Tricorn protease N-terminal domain"/>
    <property type="match status" value="1"/>
</dbReference>
<keyword evidence="4" id="KW-1185">Reference proteome</keyword>